<evidence type="ECO:0000313" key="2">
    <source>
        <dbReference type="Proteomes" id="UP000198881"/>
    </source>
</evidence>
<reference evidence="1 2" key="1">
    <citation type="submission" date="2016-10" db="EMBL/GenBank/DDBJ databases">
        <authorList>
            <person name="de Groot N.N."/>
        </authorList>
    </citation>
    <scope>NUCLEOTIDE SEQUENCE [LARGE SCALE GENOMIC DNA]</scope>
    <source>
        <strain evidence="1 2">CGMCC 1.7054</strain>
    </source>
</reference>
<dbReference type="Gene3D" id="1.10.287.1060">
    <property type="entry name" value="ESAT-6-like"/>
    <property type="match status" value="1"/>
</dbReference>
<evidence type="ECO:0000313" key="1">
    <source>
        <dbReference type="EMBL" id="SFV20047.1"/>
    </source>
</evidence>
<dbReference type="InterPro" id="IPR036689">
    <property type="entry name" value="ESAT-6-like_sf"/>
</dbReference>
<protein>
    <recommendedName>
        <fullName evidence="3">WXG100 family type VII secretion target</fullName>
    </recommendedName>
</protein>
<dbReference type="RefSeq" id="WP_143109362.1">
    <property type="nucleotide sequence ID" value="NZ_FPCG01000001.1"/>
</dbReference>
<dbReference type="Proteomes" id="UP000198881">
    <property type="component" value="Unassembled WGS sequence"/>
</dbReference>
<dbReference type="EMBL" id="FPCG01000001">
    <property type="protein sequence ID" value="SFV20047.1"/>
    <property type="molecule type" value="Genomic_DNA"/>
</dbReference>
<sequence>MAIQLEMTDINVFHKAMQDSGDSGEQLLAEVGNLETSVKALRDTFKGAGATAYENFMVEVNECQNILVEALGMINTGQAEVYQSYIEEQDTMVADATSSTTEEFPMSR</sequence>
<dbReference type="AlphaFoldDB" id="A0A1I7MDQ3"/>
<name>A0A1I7MDQ3_9MICC</name>
<proteinExistence type="predicted"/>
<gene>
    <name evidence="1" type="ORF">SAMN04487966_10160</name>
</gene>
<keyword evidence="2" id="KW-1185">Reference proteome</keyword>
<dbReference type="OrthoDB" id="4965356at2"/>
<organism evidence="1 2">
    <name type="scientific">Micrococcus terreus</name>
    <dbReference type="NCBI Taxonomy" id="574650"/>
    <lineage>
        <taxon>Bacteria</taxon>
        <taxon>Bacillati</taxon>
        <taxon>Actinomycetota</taxon>
        <taxon>Actinomycetes</taxon>
        <taxon>Micrococcales</taxon>
        <taxon>Micrococcaceae</taxon>
        <taxon>Micrococcus</taxon>
    </lineage>
</organism>
<dbReference type="SUPFAM" id="SSF140453">
    <property type="entry name" value="EsxAB dimer-like"/>
    <property type="match status" value="1"/>
</dbReference>
<accession>A0A1I7MDQ3</accession>
<evidence type="ECO:0008006" key="3">
    <source>
        <dbReference type="Google" id="ProtNLM"/>
    </source>
</evidence>